<dbReference type="OrthoDB" id="6903628at2"/>
<name>A0A0N9MZW6_9ACTN</name>
<evidence type="ECO:0000256" key="1">
    <source>
        <dbReference type="SAM" id="Phobius"/>
    </source>
</evidence>
<feature type="transmembrane region" description="Helical" evidence="1">
    <location>
        <begin position="7"/>
        <end position="24"/>
    </location>
</feature>
<feature type="transmembrane region" description="Helical" evidence="1">
    <location>
        <begin position="105"/>
        <end position="130"/>
    </location>
</feature>
<dbReference type="NCBIfam" id="NF038216">
    <property type="entry name" value="ABZJ_00895_fam"/>
    <property type="match status" value="1"/>
</dbReference>
<accession>A0A0N9MZW6</accession>
<feature type="transmembrane region" description="Helical" evidence="1">
    <location>
        <begin position="36"/>
        <end position="55"/>
    </location>
</feature>
<organism evidence="2 3">
    <name type="scientific">Gordonia phthalatica</name>
    <dbReference type="NCBI Taxonomy" id="1136941"/>
    <lineage>
        <taxon>Bacteria</taxon>
        <taxon>Bacillati</taxon>
        <taxon>Actinomycetota</taxon>
        <taxon>Actinomycetes</taxon>
        <taxon>Mycobacteriales</taxon>
        <taxon>Gordoniaceae</taxon>
        <taxon>Gordonia</taxon>
    </lineage>
</organism>
<dbReference type="STRING" id="1136941.ACH46_00980"/>
<proteinExistence type="predicted"/>
<dbReference type="InterPro" id="IPR047730">
    <property type="entry name" value="ABZJ_00895-like"/>
</dbReference>
<keyword evidence="1" id="KW-0472">Membrane</keyword>
<evidence type="ECO:0000313" key="3">
    <source>
        <dbReference type="Proteomes" id="UP000063789"/>
    </source>
</evidence>
<keyword evidence="1" id="KW-0812">Transmembrane</keyword>
<sequence length="150" mass="16790">MNWKKYGGGYLLALIVVTVLYYLIDMLLGGDSSNTSMMLVAPVVAAIYPTSAFVKDHRRVPDSQERWQLLGLCFGIFVAVQLIQIGVVTVIFADQVGEFFDSLDGGLLAIVMLVTLLLEFALMWLLFRFYPGYQLKSMIKAEERKAAKGR</sequence>
<dbReference type="KEGG" id="goq:ACH46_00980"/>
<dbReference type="PATRIC" id="fig|1136941.3.peg.199"/>
<gene>
    <name evidence="2" type="ORF">ACH46_00980</name>
</gene>
<dbReference type="EMBL" id="CP011853">
    <property type="protein sequence ID" value="ALG83342.1"/>
    <property type="molecule type" value="Genomic_DNA"/>
</dbReference>
<keyword evidence="1" id="KW-1133">Transmembrane helix</keyword>
<reference evidence="2 3" key="2">
    <citation type="journal article" date="2017" name="Int. J. Syst. Evol. Microbiol.">
        <title>Gordonia phthalatica sp. nov., a di-n-butyl phthalate-degrading bacterium isolated from activated sludge.</title>
        <authorList>
            <person name="Jin D."/>
            <person name="Kong X."/>
            <person name="Jia M."/>
            <person name="Yu X."/>
            <person name="Wang X."/>
            <person name="Zhuang X."/>
            <person name="Deng Y."/>
            <person name="Bai Z."/>
        </authorList>
    </citation>
    <scope>NUCLEOTIDE SEQUENCE [LARGE SCALE GENOMIC DNA]</scope>
    <source>
        <strain evidence="2 3">QH-11</strain>
    </source>
</reference>
<evidence type="ECO:0000313" key="2">
    <source>
        <dbReference type="EMBL" id="ALG83342.1"/>
    </source>
</evidence>
<protein>
    <submittedName>
        <fullName evidence="2">Uncharacterized protein</fullName>
    </submittedName>
</protein>
<dbReference type="RefSeq" id="WP_062391290.1">
    <property type="nucleotide sequence ID" value="NZ_CP011853.1"/>
</dbReference>
<keyword evidence="3" id="KW-1185">Reference proteome</keyword>
<reference evidence="3" key="1">
    <citation type="submission" date="2015-06" db="EMBL/GenBank/DDBJ databases">
        <title>Complete genome sequence and metabolic analysis of phthalate degradation pathway in Gordonia sp. QH-11.</title>
        <authorList>
            <person name="Jin D."/>
            <person name="Kong X."/>
            <person name="Bai Z."/>
        </authorList>
    </citation>
    <scope>NUCLEOTIDE SEQUENCE [LARGE SCALE GENOMIC DNA]</scope>
    <source>
        <strain evidence="3">QH-11</strain>
    </source>
</reference>
<dbReference type="AlphaFoldDB" id="A0A0N9MZW6"/>
<feature type="transmembrane region" description="Helical" evidence="1">
    <location>
        <begin position="67"/>
        <end position="93"/>
    </location>
</feature>
<dbReference type="Proteomes" id="UP000063789">
    <property type="component" value="Chromosome"/>
</dbReference>